<dbReference type="Gene3D" id="1.10.220.150">
    <property type="entry name" value="Arf GTPase activating protein"/>
    <property type="match status" value="1"/>
</dbReference>
<feature type="repeat" description="ANK" evidence="4">
    <location>
        <begin position="1006"/>
        <end position="1038"/>
    </location>
</feature>
<dbReference type="PROSITE" id="PS50297">
    <property type="entry name" value="ANK_REP_REGION"/>
    <property type="match status" value="1"/>
</dbReference>
<dbReference type="SUPFAM" id="SSF48403">
    <property type="entry name" value="Ankyrin repeat"/>
    <property type="match status" value="1"/>
</dbReference>
<proteinExistence type="predicted"/>
<dbReference type="SUPFAM" id="SSF50729">
    <property type="entry name" value="PH domain-like"/>
    <property type="match status" value="1"/>
</dbReference>
<dbReference type="SUPFAM" id="SSF103657">
    <property type="entry name" value="BAR/IMD domain-like"/>
    <property type="match status" value="1"/>
</dbReference>
<evidence type="ECO:0000313" key="8">
    <source>
        <dbReference type="EMBL" id="KAK9761772.1"/>
    </source>
</evidence>
<dbReference type="InterPro" id="IPR011993">
    <property type="entry name" value="PH-like_dom_sf"/>
</dbReference>
<feature type="domain" description="PH" evidence="6">
    <location>
        <begin position="585"/>
        <end position="686"/>
    </location>
</feature>
<keyword evidence="9" id="KW-1185">Reference proteome</keyword>
<dbReference type="PROSITE" id="PS50088">
    <property type="entry name" value="ANK_REPEAT"/>
    <property type="match status" value="1"/>
</dbReference>
<dbReference type="SMART" id="SM00248">
    <property type="entry name" value="ANK"/>
    <property type="match status" value="1"/>
</dbReference>
<dbReference type="InterPro" id="IPR036770">
    <property type="entry name" value="Ankyrin_rpt-contain_sf"/>
</dbReference>
<dbReference type="PRINTS" id="PR00405">
    <property type="entry name" value="REVINTRACTNG"/>
</dbReference>
<dbReference type="InterPro" id="IPR001849">
    <property type="entry name" value="PH_domain"/>
</dbReference>
<evidence type="ECO:0000256" key="4">
    <source>
        <dbReference type="PROSITE-ProRule" id="PRU00023"/>
    </source>
</evidence>
<dbReference type="InterPro" id="IPR001164">
    <property type="entry name" value="ArfGAP_dom"/>
</dbReference>
<dbReference type="InterPro" id="IPR027267">
    <property type="entry name" value="AH/BAR_dom_sf"/>
</dbReference>
<evidence type="ECO:0000313" key="9">
    <source>
        <dbReference type="Proteomes" id="UP001479436"/>
    </source>
</evidence>
<gene>
    <name evidence="8" type="ORF">K7432_013082</name>
</gene>
<dbReference type="Pfam" id="PF00169">
    <property type="entry name" value="PH"/>
    <property type="match status" value="1"/>
</dbReference>
<name>A0ABR2WJT3_9FUNG</name>
<dbReference type="Pfam" id="PF01412">
    <property type="entry name" value="ArfGap"/>
    <property type="match status" value="1"/>
</dbReference>
<dbReference type="Gene3D" id="1.20.1270.60">
    <property type="entry name" value="Arfaptin homology (AH) domain/BAR domain"/>
    <property type="match status" value="1"/>
</dbReference>
<dbReference type="PROSITE" id="PS50003">
    <property type="entry name" value="PH_DOMAIN"/>
    <property type="match status" value="1"/>
</dbReference>
<dbReference type="Proteomes" id="UP001479436">
    <property type="component" value="Unassembled WGS sequence"/>
</dbReference>
<evidence type="ECO:0000256" key="5">
    <source>
        <dbReference type="PROSITE-ProRule" id="PRU00288"/>
    </source>
</evidence>
<keyword evidence="1" id="KW-0479">Metal-binding</keyword>
<dbReference type="SMART" id="SM00233">
    <property type="entry name" value="PH"/>
    <property type="match status" value="1"/>
</dbReference>
<dbReference type="InterPro" id="IPR038508">
    <property type="entry name" value="ArfGAP_dom_sf"/>
</dbReference>
<dbReference type="PANTHER" id="PTHR23180:SF160">
    <property type="entry name" value="ADP-RIBOSYLATION FACTOR GTPASE-ACTIVATING PROTEIN EFFECTOR PROTEIN 1"/>
    <property type="match status" value="1"/>
</dbReference>
<evidence type="ECO:0000259" key="7">
    <source>
        <dbReference type="PROSITE" id="PS50115"/>
    </source>
</evidence>
<dbReference type="InterPro" id="IPR002110">
    <property type="entry name" value="Ankyrin_rpt"/>
</dbReference>
<feature type="domain" description="Arf-GAP" evidence="7">
    <location>
        <begin position="724"/>
        <end position="855"/>
    </location>
</feature>
<keyword evidence="4" id="KW-0040">ANK repeat</keyword>
<organism evidence="8 9">
    <name type="scientific">Basidiobolus ranarum</name>
    <dbReference type="NCBI Taxonomy" id="34480"/>
    <lineage>
        <taxon>Eukaryota</taxon>
        <taxon>Fungi</taxon>
        <taxon>Fungi incertae sedis</taxon>
        <taxon>Zoopagomycota</taxon>
        <taxon>Entomophthoromycotina</taxon>
        <taxon>Basidiobolomycetes</taxon>
        <taxon>Basidiobolales</taxon>
        <taxon>Basidiobolaceae</taxon>
        <taxon>Basidiobolus</taxon>
    </lineage>
</organism>
<dbReference type="SUPFAM" id="SSF57863">
    <property type="entry name" value="ArfGap/RecO-like zinc finger"/>
    <property type="match status" value="1"/>
</dbReference>
<keyword evidence="2 5" id="KW-0863">Zinc-finger</keyword>
<dbReference type="InterPro" id="IPR004148">
    <property type="entry name" value="BAR_dom"/>
</dbReference>
<reference evidence="8 9" key="1">
    <citation type="submission" date="2023-04" db="EMBL/GenBank/DDBJ databases">
        <title>Genome of Basidiobolus ranarum AG-B5.</title>
        <authorList>
            <person name="Stajich J.E."/>
            <person name="Carter-House D."/>
            <person name="Gryganskyi A."/>
        </authorList>
    </citation>
    <scope>NUCLEOTIDE SEQUENCE [LARGE SCALE GENOMIC DNA]</scope>
    <source>
        <strain evidence="8 9">AG-B5</strain>
    </source>
</reference>
<evidence type="ECO:0000256" key="2">
    <source>
        <dbReference type="ARBA" id="ARBA00022771"/>
    </source>
</evidence>
<dbReference type="Gene3D" id="1.25.40.20">
    <property type="entry name" value="Ankyrin repeat-containing domain"/>
    <property type="match status" value="1"/>
</dbReference>
<dbReference type="Pfam" id="PF16746">
    <property type="entry name" value="BAR_3"/>
    <property type="match status" value="1"/>
</dbReference>
<dbReference type="CDD" id="cd08204">
    <property type="entry name" value="ArfGap"/>
    <property type="match status" value="1"/>
</dbReference>
<comment type="caution">
    <text evidence="8">The sequence shown here is derived from an EMBL/GenBank/DDBJ whole genome shotgun (WGS) entry which is preliminary data.</text>
</comment>
<evidence type="ECO:0000256" key="1">
    <source>
        <dbReference type="ARBA" id="ARBA00022723"/>
    </source>
</evidence>
<dbReference type="InterPro" id="IPR037278">
    <property type="entry name" value="ARFGAP/RecO"/>
</dbReference>
<keyword evidence="3" id="KW-0862">Zinc</keyword>
<accession>A0ABR2WJT3</accession>
<dbReference type="SMART" id="SM00105">
    <property type="entry name" value="ArfGap"/>
    <property type="match status" value="1"/>
</dbReference>
<dbReference type="PANTHER" id="PTHR23180">
    <property type="entry name" value="CENTAURIN/ARF"/>
    <property type="match status" value="1"/>
</dbReference>
<dbReference type="InterPro" id="IPR045258">
    <property type="entry name" value="ACAP1/2/3-like"/>
</dbReference>
<dbReference type="Pfam" id="PF12796">
    <property type="entry name" value="Ank_2"/>
    <property type="match status" value="1"/>
</dbReference>
<protein>
    <submittedName>
        <fullName evidence="8">Uncharacterized protein</fullName>
    </submittedName>
</protein>
<evidence type="ECO:0000259" key="6">
    <source>
        <dbReference type="PROSITE" id="PS50003"/>
    </source>
</evidence>
<sequence length="1125" mass="127452">MGSTEPHICSGAVKVFSDRVKFSHVTIASLAETPFITLQNHDNRLYAQNQGVDLLEFIQDPISRDKALLKLPCYEGPVQFEFNLEVTLADFKILALVQCPTASAAVKLLTNIEPKSDKIYEHGDIFIVDTLPINVASTFQWTWKWSRSRHYESTSKGLRGNFMFVIFDTNTNTYEEQFHFDLWMDTHGAFSASNLLQLQRVDSSESNYSSRTHMSSCIGETSLEKRKSDRLSPLTSKINSFQWDLKTSPSEEIEQFMLEKELPQPGKEEETISPSKMASTHKRERSEPFNIDIVDSPLLRYKIQQSEKKVATFKYEIKKLMKAIATYDEVCQQLIRVSGSLLGTIKSIKSLEPILKFIDPVFYQMLKDREVLQKQMRILIFYPLQRIYEKDIKLVDHKTKEFMREADEFYHVEAKHLSMKNDRDKSRKQVSSDQKYENKRSLFEQKILEFYTYIHELTEGPKEEELMLCFANFGQKCFDHIRRANSIAGEYKEELSDIESYLNKQSAIATEQRRLMEEKSEQIGKLISGPRASENLDVPAKSENSRNFVSLVRSKSSAFRDKLSNRIGGIRDMSAFNAEQVSSAGRHKEGVLYSPNRQRTPNLESSWQSNWCVISKGQFSEIINWKKKPDAHKASISLKLSSVRQVPDAERRFCFELVTLQERRLYQALSYEDMADWINVLKNAIESQLNGTGSSPDLRALAISSDNESTRKKSEDFSDEYQESSLISIFRADPSNHCCADCASKNPEWCSINLGILLCIECSGVHRSLGTHISKIRSLTLDNSFTPDLVDMVKKIGNELSNSIWEATLSRDSVNKQGRAKPTNNDSRDVKAAFIKAKYVERSFLDYSVMFSQEPSSFKAASTSCLLQPGEDPFQTYATELLFKAIESNDIQEVVRAFALGADLNYRKLRNCPELTAKMTYAAFLETPVEDEGVTPLQLALSTPLNLHTIADLPLGTHQGRNEAAPITEFNIQVNNESLERTFPTFPIAEFLIQNGADINQCVPQSGFTLLHTATIRGNPGAVKYLLSKGSNPKILDHYGKTPYVWAVLTGDLCGQILRDALARSSQSNTNGVSAADKQIYQNPSPSTYSVQLENQSLTDNVSVSPPSKLLSSKLETMGVARLFK</sequence>
<dbReference type="PROSITE" id="PS50115">
    <property type="entry name" value="ARFGAP"/>
    <property type="match status" value="1"/>
</dbReference>
<dbReference type="EMBL" id="JASJQH010001226">
    <property type="protein sequence ID" value="KAK9761772.1"/>
    <property type="molecule type" value="Genomic_DNA"/>
</dbReference>
<dbReference type="Gene3D" id="2.30.29.30">
    <property type="entry name" value="Pleckstrin-homology domain (PH domain)/Phosphotyrosine-binding domain (PTB)"/>
    <property type="match status" value="1"/>
</dbReference>
<evidence type="ECO:0000256" key="3">
    <source>
        <dbReference type="ARBA" id="ARBA00022833"/>
    </source>
</evidence>